<feature type="region of interest" description="Disordered" evidence="1">
    <location>
        <begin position="150"/>
        <end position="170"/>
    </location>
</feature>
<feature type="domain" description="Protein kinase" evidence="2">
    <location>
        <begin position="31"/>
        <end position="357"/>
    </location>
</feature>
<keyword evidence="3" id="KW-0808">Transferase</keyword>
<dbReference type="GO" id="GO:0016301">
    <property type="term" value="F:kinase activity"/>
    <property type="evidence" value="ECO:0007669"/>
    <property type="project" value="UniProtKB-KW"/>
</dbReference>
<evidence type="ECO:0000256" key="1">
    <source>
        <dbReference type="SAM" id="MobiDB-lite"/>
    </source>
</evidence>
<protein>
    <submittedName>
        <fullName evidence="3">Protein serine/threonine kinase</fullName>
    </submittedName>
</protein>
<dbReference type="PROSITE" id="PS50011">
    <property type="entry name" value="PROTEIN_KINASE_DOM"/>
    <property type="match status" value="1"/>
</dbReference>
<organism evidence="3 4">
    <name type="scientific">Aureococcus anophagefferens</name>
    <name type="common">Harmful bloom alga</name>
    <dbReference type="NCBI Taxonomy" id="44056"/>
    <lineage>
        <taxon>Eukaryota</taxon>
        <taxon>Sar</taxon>
        <taxon>Stramenopiles</taxon>
        <taxon>Ochrophyta</taxon>
        <taxon>Pelagophyceae</taxon>
        <taxon>Pelagomonadales</taxon>
        <taxon>Pelagomonadaceae</taxon>
        <taxon>Aureococcus</taxon>
    </lineage>
</organism>
<evidence type="ECO:0000313" key="4">
    <source>
        <dbReference type="Proteomes" id="UP001363151"/>
    </source>
</evidence>
<dbReference type="EMBL" id="JBBJCI010000224">
    <property type="protein sequence ID" value="KAK7239285.1"/>
    <property type="molecule type" value="Genomic_DNA"/>
</dbReference>
<proteinExistence type="predicted"/>
<dbReference type="Proteomes" id="UP001363151">
    <property type="component" value="Unassembled WGS sequence"/>
</dbReference>
<feature type="compositionally biased region" description="Low complexity" evidence="1">
    <location>
        <begin position="157"/>
        <end position="170"/>
    </location>
</feature>
<dbReference type="PANTHER" id="PTHR24347">
    <property type="entry name" value="SERINE/THREONINE-PROTEIN KINASE"/>
    <property type="match status" value="1"/>
</dbReference>
<evidence type="ECO:0000259" key="2">
    <source>
        <dbReference type="PROSITE" id="PS50011"/>
    </source>
</evidence>
<gene>
    <name evidence="3" type="ORF">SO694_00025282</name>
</gene>
<keyword evidence="3" id="KW-0418">Kinase</keyword>
<dbReference type="SUPFAM" id="SSF56112">
    <property type="entry name" value="Protein kinase-like (PK-like)"/>
    <property type="match status" value="1"/>
</dbReference>
<keyword evidence="4" id="KW-1185">Reference proteome</keyword>
<comment type="caution">
    <text evidence="3">The sequence shown here is derived from an EMBL/GenBank/DDBJ whole genome shotgun (WGS) entry which is preliminary data.</text>
</comment>
<dbReference type="Gene3D" id="1.10.510.10">
    <property type="entry name" value="Transferase(Phosphotransferase) domain 1"/>
    <property type="match status" value="1"/>
</dbReference>
<accession>A0ABR1FV76</accession>
<name>A0ABR1FV76_AURAN</name>
<dbReference type="InterPro" id="IPR011009">
    <property type="entry name" value="Kinase-like_dom_sf"/>
</dbReference>
<evidence type="ECO:0000313" key="3">
    <source>
        <dbReference type="EMBL" id="KAK7239285.1"/>
    </source>
</evidence>
<reference evidence="3 4" key="1">
    <citation type="submission" date="2024-03" db="EMBL/GenBank/DDBJ databases">
        <title>Aureococcus anophagefferens CCMP1851 and Kratosvirus quantuckense: Draft genome of a second virus-susceptible host strain in the model system.</title>
        <authorList>
            <person name="Chase E."/>
            <person name="Truchon A.R."/>
            <person name="Schepens W."/>
            <person name="Wilhelm S.W."/>
        </authorList>
    </citation>
    <scope>NUCLEOTIDE SEQUENCE [LARGE SCALE GENOMIC DNA]</scope>
    <source>
        <strain evidence="3 4">CCMP1851</strain>
    </source>
</reference>
<dbReference type="InterPro" id="IPR000719">
    <property type="entry name" value="Prot_kinase_dom"/>
</dbReference>
<dbReference type="Gene3D" id="3.30.200.20">
    <property type="entry name" value="Phosphorylase Kinase, domain 1"/>
    <property type="match status" value="1"/>
</dbReference>
<dbReference type="Pfam" id="PF00069">
    <property type="entry name" value="Pkinase"/>
    <property type="match status" value="2"/>
</dbReference>
<sequence>MGVAASMKEVAAYCEGGAVGDRDAFLAKYDFDGTSLIAEGNCGKVYACANKETSEACAVKCISMAGMDTFAHEELRNEVHLLKCAAHPGIVKLHDYYEDAAAAEAYVVTELLEGGEVFDQLIDMECYAEKDARAVVAAVVDVLVALHGAGRGGTSARHSPLQRLRSRPSSTRAGVAHRDVELSNFVLKTPKDQTSLKLCDFGFAVHESNEALLKYACGSPLYLAPEIVHRAPPYGTPVDVWAVGVAAYILLSGEPPFDADADYEDEVLESIKAGTRAAQESEIPNFKGSDLGHFPLAHTEVATAHLEKTVASFRKNKDSFRGKKRLKASATKLRNTLRASRPSFAKLDAAAAAIPAIEAL</sequence>